<keyword evidence="6 11" id="KW-0479">Metal-binding</keyword>
<gene>
    <name evidence="14" type="ORF">ACFS1K_07665</name>
</gene>
<feature type="domain" description="Serine dehydratase beta chain" evidence="13">
    <location>
        <begin position="5"/>
        <end position="156"/>
    </location>
</feature>
<dbReference type="InterPro" id="IPR029009">
    <property type="entry name" value="ASB_dom_sf"/>
</dbReference>
<name>A0ABW5VD78_9FLAO</name>
<evidence type="ECO:0000256" key="4">
    <source>
        <dbReference type="ARBA" id="ARBA00022432"/>
    </source>
</evidence>
<evidence type="ECO:0000313" key="15">
    <source>
        <dbReference type="Proteomes" id="UP001597532"/>
    </source>
</evidence>
<evidence type="ECO:0000256" key="9">
    <source>
        <dbReference type="ARBA" id="ARBA00023239"/>
    </source>
</evidence>
<feature type="domain" description="Serine dehydratase-like alpha subunit" evidence="12">
    <location>
        <begin position="187"/>
        <end position="466"/>
    </location>
</feature>
<dbReference type="PANTHER" id="PTHR30182:SF1">
    <property type="entry name" value="L-SERINE DEHYDRATASE 1"/>
    <property type="match status" value="1"/>
</dbReference>
<dbReference type="EC" id="4.3.1.17" evidence="11"/>
<evidence type="ECO:0000256" key="7">
    <source>
        <dbReference type="ARBA" id="ARBA00023004"/>
    </source>
</evidence>
<dbReference type="Pfam" id="PF03313">
    <property type="entry name" value="SDH_alpha"/>
    <property type="match status" value="1"/>
</dbReference>
<evidence type="ECO:0000313" key="14">
    <source>
        <dbReference type="EMBL" id="MFD2789632.1"/>
    </source>
</evidence>
<dbReference type="PANTHER" id="PTHR30182">
    <property type="entry name" value="L-SERINE DEHYDRATASE"/>
    <property type="match status" value="1"/>
</dbReference>
<organism evidence="14 15">
    <name type="scientific">Arenibacter antarcticus</name>
    <dbReference type="NCBI Taxonomy" id="2040469"/>
    <lineage>
        <taxon>Bacteria</taxon>
        <taxon>Pseudomonadati</taxon>
        <taxon>Bacteroidota</taxon>
        <taxon>Flavobacteriia</taxon>
        <taxon>Flavobacteriales</taxon>
        <taxon>Flavobacteriaceae</taxon>
        <taxon>Arenibacter</taxon>
    </lineage>
</organism>
<dbReference type="Pfam" id="PF03315">
    <property type="entry name" value="SDH_beta"/>
    <property type="match status" value="1"/>
</dbReference>
<evidence type="ECO:0000256" key="6">
    <source>
        <dbReference type="ARBA" id="ARBA00022723"/>
    </source>
</evidence>
<dbReference type="NCBIfam" id="TIGR00720">
    <property type="entry name" value="sda_mono"/>
    <property type="match status" value="1"/>
</dbReference>
<keyword evidence="9 11" id="KW-0456">Lyase</keyword>
<dbReference type="InterPro" id="IPR051318">
    <property type="entry name" value="Fe-S_L-Ser"/>
</dbReference>
<accession>A0ABW5VD78</accession>
<evidence type="ECO:0000256" key="2">
    <source>
        <dbReference type="ARBA" id="ARBA00004742"/>
    </source>
</evidence>
<comment type="catalytic activity">
    <reaction evidence="10 11">
        <text>L-serine = pyruvate + NH4(+)</text>
        <dbReference type="Rhea" id="RHEA:19169"/>
        <dbReference type="ChEBI" id="CHEBI:15361"/>
        <dbReference type="ChEBI" id="CHEBI:28938"/>
        <dbReference type="ChEBI" id="CHEBI:33384"/>
        <dbReference type="EC" id="4.3.1.17"/>
    </reaction>
</comment>
<evidence type="ECO:0000256" key="1">
    <source>
        <dbReference type="ARBA" id="ARBA00001966"/>
    </source>
</evidence>
<keyword evidence="8 11" id="KW-0411">Iron-sulfur</keyword>
<dbReference type="InterPro" id="IPR005131">
    <property type="entry name" value="Ser_deHydtase_bsu"/>
</dbReference>
<dbReference type="InterPro" id="IPR005130">
    <property type="entry name" value="Ser_deHydtase-like_asu"/>
</dbReference>
<dbReference type="SUPFAM" id="SSF143548">
    <property type="entry name" value="Serine metabolism enzymes domain"/>
    <property type="match status" value="1"/>
</dbReference>
<reference evidence="15" key="1">
    <citation type="journal article" date="2019" name="Int. J. Syst. Evol. Microbiol.">
        <title>The Global Catalogue of Microorganisms (GCM) 10K type strain sequencing project: providing services to taxonomists for standard genome sequencing and annotation.</title>
        <authorList>
            <consortium name="The Broad Institute Genomics Platform"/>
            <consortium name="The Broad Institute Genome Sequencing Center for Infectious Disease"/>
            <person name="Wu L."/>
            <person name="Ma J."/>
        </authorList>
    </citation>
    <scope>NUCLEOTIDE SEQUENCE [LARGE SCALE GENOMIC DNA]</scope>
    <source>
        <strain evidence="15">KCTC 52924</strain>
    </source>
</reference>
<dbReference type="EMBL" id="JBHUOK010000029">
    <property type="protein sequence ID" value="MFD2789632.1"/>
    <property type="molecule type" value="Genomic_DNA"/>
</dbReference>
<comment type="cofactor">
    <cofactor evidence="1 11">
        <name>[4Fe-4S] cluster</name>
        <dbReference type="ChEBI" id="CHEBI:49883"/>
    </cofactor>
</comment>
<proteinExistence type="inferred from homology"/>
<keyword evidence="7 11" id="KW-0408">Iron</keyword>
<evidence type="ECO:0000259" key="13">
    <source>
        <dbReference type="Pfam" id="PF03315"/>
    </source>
</evidence>
<comment type="similarity">
    <text evidence="3 11">Belongs to the iron-sulfur dependent L-serine dehydratase family.</text>
</comment>
<evidence type="ECO:0000259" key="12">
    <source>
        <dbReference type="Pfam" id="PF03313"/>
    </source>
</evidence>
<keyword evidence="4 11" id="KW-0312">Gluconeogenesis</keyword>
<evidence type="ECO:0000256" key="11">
    <source>
        <dbReference type="RuleBase" id="RU366059"/>
    </source>
</evidence>
<sequence length="474" mass="51554">MECISVFDMLKIGIGPSSSHTLGPWRAAERFIGELNAKNVFHSITSIRIEAYGSLALTGKGHATDIALMMGLTGADPVTVPIENIEGIIQKIKELKILRLNNTLELPFDPKLDIVFVREFLPFHANGMIFKATLANGKKIKETYYSIGGGFVVKEERAISKKNIKVFKTFPFPIQNGVELLAACKTEQKSISELVLENERSLRTDAEIDEGLHHIWDTMLGSMYTGCHTEGHLPGGLNVRRRAYDSHLKLIGDHPYSTPEEWLQTIRKTEVKFRSILKWVSCFALSVNEVNASLGRVVTAPTNGSAGVIPAVLMYYMVIENHEASFDHIKQFLLVAGEVGSIFKKGATISAAMGGCQAEIGVSSSMAAAALTELMGGTPEQVLMAAEIAMEHHLGLTCDPIGGLVQIPCIERNSMGAIKAINAAELALDSDPSNAKVPLDKVVNTMWETAKDMSTKYKETSEGGLAVGVYLSDC</sequence>
<evidence type="ECO:0000256" key="3">
    <source>
        <dbReference type="ARBA" id="ARBA00008636"/>
    </source>
</evidence>
<dbReference type="RefSeq" id="WP_251807939.1">
    <property type="nucleotide sequence ID" value="NZ_CP166679.1"/>
</dbReference>
<evidence type="ECO:0000256" key="10">
    <source>
        <dbReference type="ARBA" id="ARBA00049406"/>
    </source>
</evidence>
<keyword evidence="15" id="KW-1185">Reference proteome</keyword>
<dbReference type="Gene3D" id="3.30.1330.90">
    <property type="entry name" value="D-3-phosphoglycerate dehydrogenase, domain 3"/>
    <property type="match status" value="1"/>
</dbReference>
<keyword evidence="5 11" id="KW-0004">4Fe-4S</keyword>
<protein>
    <recommendedName>
        <fullName evidence="11">L-serine dehydratase</fullName>
        <ecNumber evidence="11">4.3.1.17</ecNumber>
    </recommendedName>
</protein>
<evidence type="ECO:0000256" key="5">
    <source>
        <dbReference type="ARBA" id="ARBA00022485"/>
    </source>
</evidence>
<dbReference type="GO" id="GO:0003941">
    <property type="term" value="F:L-serine ammonia-lyase activity"/>
    <property type="evidence" value="ECO:0007669"/>
    <property type="project" value="UniProtKB-EC"/>
</dbReference>
<comment type="pathway">
    <text evidence="2">Carbohydrate biosynthesis; gluconeogenesis.</text>
</comment>
<evidence type="ECO:0000256" key="8">
    <source>
        <dbReference type="ARBA" id="ARBA00023014"/>
    </source>
</evidence>
<dbReference type="InterPro" id="IPR004644">
    <property type="entry name" value="Fe-S_L-Ser_mono"/>
</dbReference>
<dbReference type="Proteomes" id="UP001597532">
    <property type="component" value="Unassembled WGS sequence"/>
</dbReference>
<comment type="caution">
    <text evidence="14">The sequence shown here is derived from an EMBL/GenBank/DDBJ whole genome shotgun (WGS) entry which is preliminary data.</text>
</comment>